<reference evidence="2" key="1">
    <citation type="submission" date="2020-08" db="EMBL/GenBank/DDBJ databases">
        <title>Multicomponent nature underlies the extraordinary mechanical properties of spider dragline silk.</title>
        <authorList>
            <person name="Kono N."/>
            <person name="Nakamura H."/>
            <person name="Mori M."/>
            <person name="Yoshida Y."/>
            <person name="Ohtoshi R."/>
            <person name="Malay A.D."/>
            <person name="Moran D.A.P."/>
            <person name="Tomita M."/>
            <person name="Numata K."/>
            <person name="Arakawa K."/>
        </authorList>
    </citation>
    <scope>NUCLEOTIDE SEQUENCE</scope>
</reference>
<comment type="caution">
    <text evidence="2">The sequence shown here is derived from an EMBL/GenBank/DDBJ whole genome shotgun (WGS) entry which is preliminary data.</text>
</comment>
<evidence type="ECO:0000256" key="1">
    <source>
        <dbReference type="SAM" id="MobiDB-lite"/>
    </source>
</evidence>
<dbReference type="AlphaFoldDB" id="A0A8X6TWP8"/>
<feature type="region of interest" description="Disordered" evidence="1">
    <location>
        <begin position="48"/>
        <end position="83"/>
    </location>
</feature>
<proteinExistence type="predicted"/>
<keyword evidence="3" id="KW-1185">Reference proteome</keyword>
<evidence type="ECO:0000313" key="3">
    <source>
        <dbReference type="Proteomes" id="UP000887013"/>
    </source>
</evidence>
<evidence type="ECO:0000313" key="2">
    <source>
        <dbReference type="EMBL" id="GFT51572.1"/>
    </source>
</evidence>
<dbReference type="EMBL" id="BMAW01065685">
    <property type="protein sequence ID" value="GFT51572.1"/>
    <property type="molecule type" value="Genomic_DNA"/>
</dbReference>
<sequence>MELYYKKREMELYYKKREMELYYSVNTNVCDDDEDIVLVESDIDEEVHISEREDDSESELSAASNSQDKGNDNRSTNTYVVNLKKNRNITESKKWHKNSIQGK</sequence>
<protein>
    <submittedName>
        <fullName evidence="2">Uncharacterized protein</fullName>
    </submittedName>
</protein>
<dbReference type="Proteomes" id="UP000887013">
    <property type="component" value="Unassembled WGS sequence"/>
</dbReference>
<organism evidence="2 3">
    <name type="scientific">Nephila pilipes</name>
    <name type="common">Giant wood spider</name>
    <name type="synonym">Nephila maculata</name>
    <dbReference type="NCBI Taxonomy" id="299642"/>
    <lineage>
        <taxon>Eukaryota</taxon>
        <taxon>Metazoa</taxon>
        <taxon>Ecdysozoa</taxon>
        <taxon>Arthropoda</taxon>
        <taxon>Chelicerata</taxon>
        <taxon>Arachnida</taxon>
        <taxon>Araneae</taxon>
        <taxon>Araneomorphae</taxon>
        <taxon>Entelegynae</taxon>
        <taxon>Araneoidea</taxon>
        <taxon>Nephilidae</taxon>
        <taxon>Nephila</taxon>
    </lineage>
</organism>
<gene>
    <name evidence="2" type="ORF">NPIL_606751</name>
</gene>
<name>A0A8X6TWP8_NEPPI</name>
<accession>A0A8X6TWP8</accession>